<keyword evidence="4" id="KW-0812">Transmembrane</keyword>
<dbReference type="AlphaFoldDB" id="A0A0M0JZX3"/>
<reference evidence="6" key="1">
    <citation type="journal article" date="2015" name="PLoS Genet.">
        <title>Genome Sequence and Transcriptome Analyses of Chrysochromulina tobin: Metabolic Tools for Enhanced Algal Fitness in the Prominent Order Prymnesiales (Haptophyceae).</title>
        <authorList>
            <person name="Hovde B.T."/>
            <person name="Deodato C.R."/>
            <person name="Hunsperger H.M."/>
            <person name="Ryken S.A."/>
            <person name="Yost W."/>
            <person name="Jha R.K."/>
            <person name="Patterson J."/>
            <person name="Monnat R.J. Jr."/>
            <person name="Barlow S.B."/>
            <person name="Starkenburg S.R."/>
            <person name="Cattolico R.A."/>
        </authorList>
    </citation>
    <scope>NUCLEOTIDE SEQUENCE</scope>
    <source>
        <strain evidence="6">CCMP291</strain>
    </source>
</reference>
<dbReference type="Proteomes" id="UP000037460">
    <property type="component" value="Unassembled WGS sequence"/>
</dbReference>
<keyword evidence="4" id="KW-1133">Transmembrane helix</keyword>
<dbReference type="EMBL" id="JWZX01001827">
    <property type="protein sequence ID" value="KOO32196.1"/>
    <property type="molecule type" value="Genomic_DNA"/>
</dbReference>
<organism evidence="5 6">
    <name type="scientific">Chrysochromulina tobinii</name>
    <dbReference type="NCBI Taxonomy" id="1460289"/>
    <lineage>
        <taxon>Eukaryota</taxon>
        <taxon>Haptista</taxon>
        <taxon>Haptophyta</taxon>
        <taxon>Prymnesiophyceae</taxon>
        <taxon>Prymnesiales</taxon>
        <taxon>Chrysochromulinaceae</taxon>
        <taxon>Chrysochromulina</taxon>
    </lineage>
</organism>
<feature type="transmembrane region" description="Helical" evidence="4">
    <location>
        <begin position="374"/>
        <end position="393"/>
    </location>
</feature>
<gene>
    <name evidence="5" type="ORF">Ctob_003236</name>
</gene>
<evidence type="ECO:0000313" key="6">
    <source>
        <dbReference type="Proteomes" id="UP000037460"/>
    </source>
</evidence>
<keyword evidence="2" id="KW-0150">Chloroplast</keyword>
<dbReference type="GO" id="GO:0009507">
    <property type="term" value="C:chloroplast"/>
    <property type="evidence" value="ECO:0007669"/>
    <property type="project" value="UniProtKB-SubCell"/>
</dbReference>
<dbReference type="OrthoDB" id="10416400at2759"/>
<keyword evidence="6" id="KW-1185">Reference proteome</keyword>
<feature type="transmembrane region" description="Helical" evidence="4">
    <location>
        <begin position="413"/>
        <end position="433"/>
    </location>
</feature>
<evidence type="ECO:0000313" key="5">
    <source>
        <dbReference type="EMBL" id="KOO32196.1"/>
    </source>
</evidence>
<proteinExistence type="predicted"/>
<protein>
    <submittedName>
        <fullName evidence="5">Chloroplast light harvesting protein isoform 1</fullName>
    </submittedName>
</protein>
<name>A0A0M0JZX3_9EUKA</name>
<feature type="transmembrane region" description="Helical" evidence="4">
    <location>
        <begin position="223"/>
        <end position="245"/>
    </location>
</feature>
<dbReference type="InterPro" id="IPR022796">
    <property type="entry name" value="Chloroa_b-bind"/>
</dbReference>
<keyword evidence="3" id="KW-0934">Plastid</keyword>
<evidence type="ECO:0000256" key="4">
    <source>
        <dbReference type="SAM" id="Phobius"/>
    </source>
</evidence>
<dbReference type="Pfam" id="PF00504">
    <property type="entry name" value="Chloroa_b-bind"/>
    <property type="match status" value="1"/>
</dbReference>
<dbReference type="SUPFAM" id="SSF103511">
    <property type="entry name" value="Chlorophyll a-b binding protein"/>
    <property type="match status" value="1"/>
</dbReference>
<evidence type="ECO:0000256" key="1">
    <source>
        <dbReference type="ARBA" id="ARBA00004229"/>
    </source>
</evidence>
<evidence type="ECO:0000256" key="3">
    <source>
        <dbReference type="ARBA" id="ARBA00022640"/>
    </source>
</evidence>
<dbReference type="Gene3D" id="1.10.3460.10">
    <property type="entry name" value="Chlorophyll a/b binding protein domain"/>
    <property type="match status" value="1"/>
</dbReference>
<sequence length="524" mass="56301">MHRLMVHTQRRNVMGVMSSVSGGLRIERMQQSAAPEAAISPFHFRLLFSHAALSMPNATVVANDDIELMSVAVGSFAAFDHPLVAPHQAAQLLKLSFIMPGITASTHVRIDLSTLCEGAAYAIVLVGTLSHLDLFDPVLMRIDGTSSACSLPASVVDAGASSSLAMLNVEPSTEAVRLEWGPSLLALNYRTAVLGFGAVTIADVAVGNIFARVLSTQPPFVPLSPIYCIPAMLSLSMIASSGLVSQIMPQPQCMRAAAPQMFFAGDVTADPRVNFRGKKGVAKKAPPGVLPGAKKAQAAKKAPAAKKAVPRPAKKTGPTFIDVTGKSYNEVNTFVPKYDEVGVLPPLGRWDPLQIREQGPARYRRFVEMEIKHGRLAMAAFLGVITTYSGARWPGYLSVADNIKFSDIPGGAIASWAALPTAAWFQIILFISFCEINFLKQDPAKEPGDVVPAGYWWARYPDGYDVWLGDGSTKKVGKEELFLGRTWKLNAERNNGRAAMMGITGMVIHESLTGNPVFPIGETL</sequence>
<feature type="transmembrane region" description="Helical" evidence="4">
    <location>
        <begin position="192"/>
        <end position="211"/>
    </location>
</feature>
<evidence type="ECO:0000256" key="2">
    <source>
        <dbReference type="ARBA" id="ARBA00022528"/>
    </source>
</evidence>
<accession>A0A0M0JZX3</accession>
<comment type="caution">
    <text evidence="5">The sequence shown here is derived from an EMBL/GenBank/DDBJ whole genome shotgun (WGS) entry which is preliminary data.</text>
</comment>
<keyword evidence="4" id="KW-0472">Membrane</keyword>
<comment type="subcellular location">
    <subcellularLocation>
        <location evidence="1">Plastid</location>
        <location evidence="1">Chloroplast</location>
    </subcellularLocation>
</comment>